<feature type="signal peptide" evidence="2">
    <location>
        <begin position="1"/>
        <end position="21"/>
    </location>
</feature>
<sequence length="115" mass="12779">MNKLLVLPILVLSLISFQLDAQCYPTSKSDKKVTISNNQQIVKTVKFQITGITCAGCSNTIHEVLKEVDGVTEHSVEYPGDIAVIQFNKTKTSIEALKAVIEKKGYKVELQKDRI</sequence>
<evidence type="ECO:0000313" key="5">
    <source>
        <dbReference type="Proteomes" id="UP000237640"/>
    </source>
</evidence>
<dbReference type="InterPro" id="IPR001802">
    <property type="entry name" value="MerP/CopZ"/>
</dbReference>
<dbReference type="PROSITE" id="PS50846">
    <property type="entry name" value="HMA_2"/>
    <property type="match status" value="1"/>
</dbReference>
<keyword evidence="2" id="KW-0732">Signal</keyword>
<evidence type="ECO:0000256" key="2">
    <source>
        <dbReference type="SAM" id="SignalP"/>
    </source>
</evidence>
<proteinExistence type="predicted"/>
<dbReference type="GO" id="GO:0046872">
    <property type="term" value="F:metal ion binding"/>
    <property type="evidence" value="ECO:0007669"/>
    <property type="project" value="UniProtKB-KW"/>
</dbReference>
<evidence type="ECO:0000313" key="4">
    <source>
        <dbReference type="EMBL" id="PRX56209.1"/>
    </source>
</evidence>
<feature type="chain" id="PRO_5015655049" evidence="2">
    <location>
        <begin position="22"/>
        <end position="115"/>
    </location>
</feature>
<dbReference type="RefSeq" id="WP_245911882.1">
    <property type="nucleotide sequence ID" value="NZ_PVYX01000001.1"/>
</dbReference>
<gene>
    <name evidence="4" type="ORF">CLV81_0201</name>
</gene>
<dbReference type="Pfam" id="PF00403">
    <property type="entry name" value="HMA"/>
    <property type="match status" value="1"/>
</dbReference>
<evidence type="ECO:0000256" key="1">
    <source>
        <dbReference type="ARBA" id="ARBA00022723"/>
    </source>
</evidence>
<name>A0A2T0MF56_9FLAO</name>
<comment type="caution">
    <text evidence="4">The sequence shown here is derived from an EMBL/GenBank/DDBJ whole genome shotgun (WGS) entry which is preliminary data.</text>
</comment>
<evidence type="ECO:0000259" key="3">
    <source>
        <dbReference type="PROSITE" id="PS50846"/>
    </source>
</evidence>
<keyword evidence="5" id="KW-1185">Reference proteome</keyword>
<dbReference type="InterPro" id="IPR006121">
    <property type="entry name" value="HMA_dom"/>
</dbReference>
<dbReference type="EMBL" id="PVYX01000001">
    <property type="protein sequence ID" value="PRX56209.1"/>
    <property type="molecule type" value="Genomic_DNA"/>
</dbReference>
<dbReference type="Proteomes" id="UP000237640">
    <property type="component" value="Unassembled WGS sequence"/>
</dbReference>
<dbReference type="FunFam" id="3.30.70.100:FF:000001">
    <property type="entry name" value="ATPase copper transporting beta"/>
    <property type="match status" value="1"/>
</dbReference>
<reference evidence="4 5" key="1">
    <citation type="submission" date="2018-03" db="EMBL/GenBank/DDBJ databases">
        <title>Genomic Encyclopedia of Archaeal and Bacterial Type Strains, Phase II (KMG-II): from individual species to whole genera.</title>
        <authorList>
            <person name="Goeker M."/>
        </authorList>
    </citation>
    <scope>NUCLEOTIDE SEQUENCE [LARGE SCALE GENOMIC DNA]</scope>
    <source>
        <strain evidence="4 5">DSM 25027</strain>
    </source>
</reference>
<dbReference type="CDD" id="cd00371">
    <property type="entry name" value="HMA"/>
    <property type="match status" value="1"/>
</dbReference>
<accession>A0A2T0MF56</accession>
<organism evidence="4 5">
    <name type="scientific">Flagellimonas meridianipacifica</name>
    <dbReference type="NCBI Taxonomy" id="1080225"/>
    <lineage>
        <taxon>Bacteria</taxon>
        <taxon>Pseudomonadati</taxon>
        <taxon>Bacteroidota</taxon>
        <taxon>Flavobacteriia</taxon>
        <taxon>Flavobacteriales</taxon>
        <taxon>Flavobacteriaceae</taxon>
        <taxon>Flagellimonas</taxon>
    </lineage>
</organism>
<dbReference type="SUPFAM" id="SSF55008">
    <property type="entry name" value="HMA, heavy metal-associated domain"/>
    <property type="match status" value="1"/>
</dbReference>
<dbReference type="PROSITE" id="PS01047">
    <property type="entry name" value="HMA_1"/>
    <property type="match status" value="1"/>
</dbReference>
<keyword evidence="1" id="KW-0479">Metal-binding</keyword>
<dbReference type="Gene3D" id="3.30.70.100">
    <property type="match status" value="1"/>
</dbReference>
<dbReference type="InterPro" id="IPR017969">
    <property type="entry name" value="Heavy-metal-associated_CS"/>
</dbReference>
<dbReference type="AlphaFoldDB" id="A0A2T0MF56"/>
<protein>
    <submittedName>
        <fullName evidence="4">Copper chaperone CopZ</fullName>
    </submittedName>
</protein>
<feature type="domain" description="HMA" evidence="3">
    <location>
        <begin position="43"/>
        <end position="109"/>
    </location>
</feature>
<dbReference type="PRINTS" id="PR00946">
    <property type="entry name" value="HGSCAVENGER"/>
</dbReference>
<dbReference type="InterPro" id="IPR036163">
    <property type="entry name" value="HMA_dom_sf"/>
</dbReference>